<dbReference type="SMART" id="SM00717">
    <property type="entry name" value="SANT"/>
    <property type="match status" value="1"/>
</dbReference>
<evidence type="ECO:0000259" key="2">
    <source>
        <dbReference type="SMART" id="SM00717"/>
    </source>
</evidence>
<dbReference type="InterPro" id="IPR039467">
    <property type="entry name" value="TFIIIB_B''_Myb"/>
</dbReference>
<keyword evidence="4" id="KW-1185">Reference proteome</keyword>
<feature type="domain" description="Myb-like" evidence="2">
    <location>
        <begin position="371"/>
        <end position="419"/>
    </location>
</feature>
<dbReference type="PANTHER" id="PTHR22929">
    <property type="entry name" value="RNA POLYMERASE III TRANSCRIPTION INITIATION FACTOR B"/>
    <property type="match status" value="1"/>
</dbReference>
<reference evidence="3" key="2">
    <citation type="journal article" date="2023" name="IMA Fungus">
        <title>Comparative genomic study of the Penicillium genus elucidates a diverse pangenome and 15 lateral gene transfer events.</title>
        <authorList>
            <person name="Petersen C."/>
            <person name="Sorensen T."/>
            <person name="Nielsen M.R."/>
            <person name="Sondergaard T.E."/>
            <person name="Sorensen J.L."/>
            <person name="Fitzpatrick D.A."/>
            <person name="Frisvad J.C."/>
            <person name="Nielsen K.L."/>
        </authorList>
    </citation>
    <scope>NUCLEOTIDE SEQUENCE</scope>
    <source>
        <strain evidence="3">IBT 19713</strain>
    </source>
</reference>
<dbReference type="Gene3D" id="1.10.10.60">
    <property type="entry name" value="Homeodomain-like"/>
    <property type="match status" value="1"/>
</dbReference>
<feature type="compositionally biased region" description="Basic and acidic residues" evidence="1">
    <location>
        <begin position="140"/>
        <end position="149"/>
    </location>
</feature>
<dbReference type="InterPro" id="IPR001005">
    <property type="entry name" value="SANT/Myb"/>
</dbReference>
<organism evidence="3 4">
    <name type="scientific">Penicillium chermesinum</name>
    <dbReference type="NCBI Taxonomy" id="63820"/>
    <lineage>
        <taxon>Eukaryota</taxon>
        <taxon>Fungi</taxon>
        <taxon>Dikarya</taxon>
        <taxon>Ascomycota</taxon>
        <taxon>Pezizomycotina</taxon>
        <taxon>Eurotiomycetes</taxon>
        <taxon>Eurotiomycetidae</taxon>
        <taxon>Eurotiales</taxon>
        <taxon>Aspergillaceae</taxon>
        <taxon>Penicillium</taxon>
    </lineage>
</organism>
<reference evidence="3" key="1">
    <citation type="submission" date="2022-11" db="EMBL/GenBank/DDBJ databases">
        <authorList>
            <person name="Petersen C."/>
        </authorList>
    </citation>
    <scope>NUCLEOTIDE SEQUENCE</scope>
    <source>
        <strain evidence="3">IBT 19713</strain>
    </source>
</reference>
<feature type="compositionally biased region" description="Polar residues" evidence="1">
    <location>
        <begin position="1"/>
        <end position="23"/>
    </location>
</feature>
<dbReference type="GO" id="GO:0001156">
    <property type="term" value="F:TFIIIC-class transcription factor complex binding"/>
    <property type="evidence" value="ECO:0007669"/>
    <property type="project" value="TreeGrafter"/>
</dbReference>
<feature type="region of interest" description="Disordered" evidence="1">
    <location>
        <begin position="1"/>
        <end position="318"/>
    </location>
</feature>
<dbReference type="GO" id="GO:0000126">
    <property type="term" value="C:transcription factor TFIIIB complex"/>
    <property type="evidence" value="ECO:0007669"/>
    <property type="project" value="TreeGrafter"/>
</dbReference>
<evidence type="ECO:0000313" key="4">
    <source>
        <dbReference type="Proteomes" id="UP001150941"/>
    </source>
</evidence>
<feature type="compositionally biased region" description="Polar residues" evidence="1">
    <location>
        <begin position="159"/>
        <end position="171"/>
    </location>
</feature>
<dbReference type="PANTHER" id="PTHR22929:SF0">
    <property type="entry name" value="TRANSCRIPTION FACTOR TFIIIB COMPONENT B'' HOMOLOG"/>
    <property type="match status" value="1"/>
</dbReference>
<feature type="compositionally biased region" description="Basic and acidic residues" evidence="1">
    <location>
        <begin position="243"/>
        <end position="274"/>
    </location>
</feature>
<dbReference type="AlphaFoldDB" id="A0A9W9PN71"/>
<dbReference type="CDD" id="cd00167">
    <property type="entry name" value="SANT"/>
    <property type="match status" value="1"/>
</dbReference>
<dbReference type="GeneID" id="83196985"/>
<accession>A0A9W9PN71</accession>
<feature type="compositionally biased region" description="Low complexity" evidence="1">
    <location>
        <begin position="177"/>
        <end position="186"/>
    </location>
</feature>
<gene>
    <name evidence="3" type="ORF">N7468_000385</name>
</gene>
<name>A0A9W9PN71_9EURO</name>
<dbReference type="EMBL" id="JAPQKS010000001">
    <property type="protein sequence ID" value="KAJ5248934.1"/>
    <property type="molecule type" value="Genomic_DNA"/>
</dbReference>
<evidence type="ECO:0000313" key="3">
    <source>
        <dbReference type="EMBL" id="KAJ5248934.1"/>
    </source>
</evidence>
<dbReference type="RefSeq" id="XP_058335713.1">
    <property type="nucleotide sequence ID" value="XM_058469682.1"/>
</dbReference>
<feature type="compositionally biased region" description="Basic residues" evidence="1">
    <location>
        <begin position="503"/>
        <end position="512"/>
    </location>
</feature>
<comment type="caution">
    <text evidence="3">The sequence shown here is derived from an EMBL/GenBank/DDBJ whole genome shotgun (WGS) entry which is preliminary data.</text>
</comment>
<dbReference type="OrthoDB" id="272624at2759"/>
<evidence type="ECO:0000256" key="1">
    <source>
        <dbReference type="SAM" id="MobiDB-lite"/>
    </source>
</evidence>
<dbReference type="Pfam" id="PF15963">
    <property type="entry name" value="Myb_DNA-bind_7"/>
    <property type="match status" value="1"/>
</dbReference>
<proteinExistence type="predicted"/>
<protein>
    <recommendedName>
        <fullName evidence="2">Myb-like domain-containing protein</fullName>
    </recommendedName>
</protein>
<sequence length="526" mass="57955">MRAFSSTVKPHSQKSTPSVQKQPAATPIPRWAPKQKEPVPVRVPASTKFPAAKSSPPTVISTPLPDNPTSPRTLPVEPTVIPSIEKGIEQSVASDVNPEQVSIPTPITAPPAPTASTQESRTTKRDAPTATERPGKRAKKTSEITRSKEWAQWQAPLTPASQNVTSAGETSETPRDSVASSSAVSSTPEPRRASTASKKRKPSKAAVDGDGSEKKKTRRRRREPTPEGAETVEILPNVIKMSELCKDLKTGKKSQREADIRKWEAEQQEKKHMTQENGNGAGTPKKSNGATAEPEPNASADKIDKALSSAEPTKQSGPVMRIVNGEIVLDASSLEVDRHADAARDVGELESVEENQFSRRVNQSTWGKRSKTEAWDEERTDLFYRGLRMFGTDFMVISKMFPGRSRHQIKLKFNNEERKDPQRIKDTLMGPREIIDIETYSEMTNATYDDPRIIQEQLDEEKKKIEEEHDKEKKMQEQLLRNTAETGGNAPKGEKDGNAPGKAKSRNVKKKPQPMGGGTEEVLGSI</sequence>
<feature type="compositionally biased region" description="Polar residues" evidence="1">
    <location>
        <begin position="91"/>
        <end position="100"/>
    </location>
</feature>
<dbReference type="GO" id="GO:0070898">
    <property type="term" value="P:RNA polymerase III preinitiation complex assembly"/>
    <property type="evidence" value="ECO:0007669"/>
    <property type="project" value="TreeGrafter"/>
</dbReference>
<feature type="region of interest" description="Disordered" evidence="1">
    <location>
        <begin position="461"/>
        <end position="526"/>
    </location>
</feature>
<dbReference type="Proteomes" id="UP001150941">
    <property type="component" value="Unassembled WGS sequence"/>
</dbReference>
<dbReference type="InterPro" id="IPR009057">
    <property type="entry name" value="Homeodomain-like_sf"/>
</dbReference>
<dbReference type="FunFam" id="1.10.10.60:FF:000322">
    <property type="entry name" value="Transcription factor TFIIIB component B"/>
    <property type="match status" value="1"/>
</dbReference>
<dbReference type="SUPFAM" id="SSF46689">
    <property type="entry name" value="Homeodomain-like"/>
    <property type="match status" value="1"/>
</dbReference>
<feature type="compositionally biased region" description="Basic and acidic residues" evidence="1">
    <location>
        <begin position="461"/>
        <end position="476"/>
    </location>
</feature>